<organism evidence="2 3">
    <name type="scientific">Prunus dulcis</name>
    <name type="common">Almond</name>
    <name type="synonym">Amygdalus dulcis</name>
    <dbReference type="NCBI Taxonomy" id="3755"/>
    <lineage>
        <taxon>Eukaryota</taxon>
        <taxon>Viridiplantae</taxon>
        <taxon>Streptophyta</taxon>
        <taxon>Embryophyta</taxon>
        <taxon>Tracheophyta</taxon>
        <taxon>Spermatophyta</taxon>
        <taxon>Magnoliopsida</taxon>
        <taxon>eudicotyledons</taxon>
        <taxon>Gunneridae</taxon>
        <taxon>Pentapetalae</taxon>
        <taxon>rosids</taxon>
        <taxon>fabids</taxon>
        <taxon>Rosales</taxon>
        <taxon>Rosaceae</taxon>
        <taxon>Amygdaloideae</taxon>
        <taxon>Amygdaleae</taxon>
        <taxon>Prunus</taxon>
    </lineage>
</organism>
<protein>
    <recommendedName>
        <fullName evidence="1">DUF7788 domain-containing protein</fullName>
    </recommendedName>
</protein>
<dbReference type="Pfam" id="PF25043">
    <property type="entry name" value="DUF7788"/>
    <property type="match status" value="1"/>
</dbReference>
<dbReference type="PANTHER" id="PTHR31373:SF17">
    <property type="entry name" value="OS06G0652100 PROTEIN"/>
    <property type="match status" value="1"/>
</dbReference>
<evidence type="ECO:0000259" key="1">
    <source>
        <dbReference type="Pfam" id="PF25043"/>
    </source>
</evidence>
<evidence type="ECO:0000313" key="3">
    <source>
        <dbReference type="Proteomes" id="UP001054821"/>
    </source>
</evidence>
<dbReference type="PANTHER" id="PTHR31373">
    <property type="entry name" value="OS06G0652100 PROTEIN"/>
    <property type="match status" value="1"/>
</dbReference>
<dbReference type="AlphaFoldDB" id="A0AAD4VS67"/>
<feature type="domain" description="DUF7788" evidence="1">
    <location>
        <begin position="324"/>
        <end position="495"/>
    </location>
</feature>
<dbReference type="InterPro" id="IPR056690">
    <property type="entry name" value="DUF7788"/>
</dbReference>
<gene>
    <name evidence="2" type="ORF">L3X38_029596</name>
</gene>
<sequence>MVEKSVEMNIATLLQVGLPSTRVMAPPATLTNPTSTPPAFVLLCCSQEEDQWPWPLLLPSPIRSMASLPTVIPASICFSTFSYGKMLHRRLLHGGVLAPQEPHQDAGRLHSDPDYKLLHDAVMDLFLKRLEYDVDKIMQHKLQLKPSNYLTDEEDEFKEDEDDDDSTFDPHRFFTEAAACLVTKHPTASHAARSILLCESIAKRLFTPKSDKLYELEEWEKLGKLVLAPLRNYWYRQGMFDHRWSWVFEKQKLWHLQTAVNSDRQRSYEVEKYLEEVKVAAARGGGGIGIIKPDALVLGEIIKYVCYADFREVVSVEGNVGGHKTAAKAGAWAMSLGLVVSELSEELVWKGKVITFGDSQHELLLHSIQGDDLKSKAKFMMRTNKDFSIANFPEACDLILKVAVNENLKPEQMVKKVFVFTDFSCRGIDWKPSYEAVRSKFKEQGYGDEAIPKVLIWGLFDLYMPSIVEPHPGLKILSGYSDNLGKVFLDNGGEIGPHQLMEAAIADKEYQALSVVD</sequence>
<keyword evidence="3" id="KW-1185">Reference proteome</keyword>
<reference evidence="2 3" key="1">
    <citation type="journal article" date="2022" name="G3 (Bethesda)">
        <title>Whole-genome sequence and methylome profiling of the almond [Prunus dulcis (Mill.) D.A. Webb] cultivar 'Nonpareil'.</title>
        <authorList>
            <person name="D'Amico-Willman K.M."/>
            <person name="Ouma W.Z."/>
            <person name="Meulia T."/>
            <person name="Sideli G.M."/>
            <person name="Gradziel T.M."/>
            <person name="Fresnedo-Ramirez J."/>
        </authorList>
    </citation>
    <scope>NUCLEOTIDE SEQUENCE [LARGE SCALE GENOMIC DNA]</scope>
    <source>
        <strain evidence="2">Clone GOH B32 T37-40</strain>
    </source>
</reference>
<evidence type="ECO:0000313" key="2">
    <source>
        <dbReference type="EMBL" id="KAI5330198.1"/>
    </source>
</evidence>
<dbReference type="EMBL" id="JAJFAZ020000005">
    <property type="protein sequence ID" value="KAI5330198.1"/>
    <property type="molecule type" value="Genomic_DNA"/>
</dbReference>
<dbReference type="InterPro" id="IPR011205">
    <property type="entry name" value="UCP015417_vWA"/>
</dbReference>
<comment type="caution">
    <text evidence="2">The sequence shown here is derived from an EMBL/GenBank/DDBJ whole genome shotgun (WGS) entry which is preliminary data.</text>
</comment>
<accession>A0AAD4VS67</accession>
<name>A0AAD4VS67_PRUDU</name>
<dbReference type="Proteomes" id="UP001054821">
    <property type="component" value="Chromosome 5"/>
</dbReference>
<proteinExistence type="predicted"/>